<reference evidence="3" key="2">
    <citation type="journal article" date="2024" name="Plant">
        <title>Genomic evolution and insights into agronomic trait innovations of Sesamum species.</title>
        <authorList>
            <person name="Miao H."/>
            <person name="Wang L."/>
            <person name="Qu L."/>
            <person name="Liu H."/>
            <person name="Sun Y."/>
            <person name="Le M."/>
            <person name="Wang Q."/>
            <person name="Wei S."/>
            <person name="Zheng Y."/>
            <person name="Lin W."/>
            <person name="Duan Y."/>
            <person name="Cao H."/>
            <person name="Xiong S."/>
            <person name="Wang X."/>
            <person name="Wei L."/>
            <person name="Li C."/>
            <person name="Ma Q."/>
            <person name="Ju M."/>
            <person name="Zhao R."/>
            <person name="Li G."/>
            <person name="Mu C."/>
            <person name="Tian Q."/>
            <person name="Mei H."/>
            <person name="Zhang T."/>
            <person name="Gao T."/>
            <person name="Zhang H."/>
        </authorList>
    </citation>
    <scope>NUCLEOTIDE SEQUENCE</scope>
    <source>
        <strain evidence="3">KEN1</strain>
    </source>
</reference>
<dbReference type="InterPro" id="IPR005162">
    <property type="entry name" value="Retrotrans_gag_dom"/>
</dbReference>
<proteinExistence type="predicted"/>
<sequence length="285" mass="32510">MQPCCTDGIKCRVFVTTFVWAAQQWFNQLPPAVIRSFQEFRSLFLHRFASSRKHRKTELSLFSIRQKEGEPLKEYLQRFNTAALEVLSATQEVKASSFAQGLLDGDFFKSLAKKPATKFDALLARSTKYINIEDAQASKREGKGEKKRRTKMKALMTVEGKALLSRPRLYKDGPQRPKSHKLCRFHNDYGHTTEEYRHLKNEIERLIQNGYLQEYICWEKARGTGPYQRYEDKVGKNASPESPIKEMPGSSINGKAKVSDPFRKGVIRMIAGGPAGGDSQKARKV</sequence>
<gene>
    <name evidence="3" type="ORF">Slati_1103400</name>
</gene>
<dbReference type="PANTHER" id="PTHR33223">
    <property type="entry name" value="CCHC-TYPE DOMAIN-CONTAINING PROTEIN"/>
    <property type="match status" value="1"/>
</dbReference>
<evidence type="ECO:0000256" key="1">
    <source>
        <dbReference type="SAM" id="MobiDB-lite"/>
    </source>
</evidence>
<name>A0AAW2XBU7_9LAMI</name>
<dbReference type="AlphaFoldDB" id="A0AAW2XBU7"/>
<dbReference type="PANTHER" id="PTHR33223:SF10">
    <property type="entry name" value="AMINOTRANSFERASE-LIKE PLANT MOBILE DOMAIN-CONTAINING PROTEIN"/>
    <property type="match status" value="1"/>
</dbReference>
<reference evidence="3" key="1">
    <citation type="submission" date="2020-06" db="EMBL/GenBank/DDBJ databases">
        <authorList>
            <person name="Li T."/>
            <person name="Hu X."/>
            <person name="Zhang T."/>
            <person name="Song X."/>
            <person name="Zhang H."/>
            <person name="Dai N."/>
            <person name="Sheng W."/>
            <person name="Hou X."/>
            <person name="Wei L."/>
        </authorList>
    </citation>
    <scope>NUCLEOTIDE SEQUENCE</scope>
    <source>
        <strain evidence="3">KEN1</strain>
        <tissue evidence="3">Leaf</tissue>
    </source>
</reference>
<organism evidence="3">
    <name type="scientific">Sesamum latifolium</name>
    <dbReference type="NCBI Taxonomy" id="2727402"/>
    <lineage>
        <taxon>Eukaryota</taxon>
        <taxon>Viridiplantae</taxon>
        <taxon>Streptophyta</taxon>
        <taxon>Embryophyta</taxon>
        <taxon>Tracheophyta</taxon>
        <taxon>Spermatophyta</taxon>
        <taxon>Magnoliopsida</taxon>
        <taxon>eudicotyledons</taxon>
        <taxon>Gunneridae</taxon>
        <taxon>Pentapetalae</taxon>
        <taxon>asterids</taxon>
        <taxon>lamiids</taxon>
        <taxon>Lamiales</taxon>
        <taxon>Pedaliaceae</taxon>
        <taxon>Sesamum</taxon>
    </lineage>
</organism>
<comment type="caution">
    <text evidence="3">The sequence shown here is derived from an EMBL/GenBank/DDBJ whole genome shotgun (WGS) entry which is preliminary data.</text>
</comment>
<dbReference type="EMBL" id="JACGWN010000004">
    <property type="protein sequence ID" value="KAL0451253.1"/>
    <property type="molecule type" value="Genomic_DNA"/>
</dbReference>
<dbReference type="Pfam" id="PF03732">
    <property type="entry name" value="Retrotrans_gag"/>
    <property type="match status" value="1"/>
</dbReference>
<accession>A0AAW2XBU7</accession>
<evidence type="ECO:0000313" key="3">
    <source>
        <dbReference type="EMBL" id="KAL0451253.1"/>
    </source>
</evidence>
<evidence type="ECO:0000259" key="2">
    <source>
        <dbReference type="Pfam" id="PF03732"/>
    </source>
</evidence>
<protein>
    <recommendedName>
        <fullName evidence="2">Retrotransposon gag domain-containing protein</fullName>
    </recommendedName>
</protein>
<feature type="domain" description="Retrotransposon gag" evidence="2">
    <location>
        <begin position="13"/>
        <end position="103"/>
    </location>
</feature>
<feature type="region of interest" description="Disordered" evidence="1">
    <location>
        <begin position="232"/>
        <end position="258"/>
    </location>
</feature>